<feature type="domain" description="GFO/IDH/MocA-like oxidoreductase" evidence="2">
    <location>
        <begin position="129"/>
        <end position="254"/>
    </location>
</feature>
<proteinExistence type="predicted"/>
<dbReference type="InterPro" id="IPR055170">
    <property type="entry name" value="GFO_IDH_MocA-like_dom"/>
</dbReference>
<protein>
    <submittedName>
        <fullName evidence="3">Dehydrogenase</fullName>
    </submittedName>
</protein>
<dbReference type="Pfam" id="PF01408">
    <property type="entry name" value="GFO_IDH_MocA"/>
    <property type="match status" value="1"/>
</dbReference>
<reference evidence="3 4" key="1">
    <citation type="submission" date="2021-01" db="EMBL/GenBank/DDBJ databases">
        <title>Genomic Encyclopedia of Type Strains, Phase IV (KMG-IV): sequencing the most valuable type-strain genomes for metagenomic binning, comparative biology and taxonomic classification.</title>
        <authorList>
            <person name="Goeker M."/>
        </authorList>
    </citation>
    <scope>NUCLEOTIDE SEQUENCE [LARGE SCALE GENOMIC DNA]</scope>
    <source>
        <strain evidence="3 4">DSM 105482</strain>
    </source>
</reference>
<dbReference type="InterPro" id="IPR000683">
    <property type="entry name" value="Gfo/Idh/MocA-like_OxRdtase_N"/>
</dbReference>
<dbReference type="PANTHER" id="PTHR43377:SF1">
    <property type="entry name" value="BILIVERDIN REDUCTASE A"/>
    <property type="match status" value="1"/>
</dbReference>
<dbReference type="Proteomes" id="UP000823486">
    <property type="component" value="Unassembled WGS sequence"/>
</dbReference>
<dbReference type="PANTHER" id="PTHR43377">
    <property type="entry name" value="BILIVERDIN REDUCTASE A"/>
    <property type="match status" value="1"/>
</dbReference>
<dbReference type="EMBL" id="JAFBFI010000005">
    <property type="protein sequence ID" value="MBM7692040.1"/>
    <property type="molecule type" value="Genomic_DNA"/>
</dbReference>
<evidence type="ECO:0000313" key="3">
    <source>
        <dbReference type="EMBL" id="MBM7692040.1"/>
    </source>
</evidence>
<gene>
    <name evidence="3" type="ORF">JOC77_001467</name>
</gene>
<accession>A0ABS2QG87</accession>
<dbReference type="Gene3D" id="3.40.50.720">
    <property type="entry name" value="NAD(P)-binding Rossmann-like Domain"/>
    <property type="match status" value="1"/>
</dbReference>
<dbReference type="RefSeq" id="WP_204540766.1">
    <property type="nucleotide sequence ID" value="NZ_JAFBFI010000005.1"/>
</dbReference>
<feature type="domain" description="Gfo/Idh/MocA-like oxidoreductase N-terminal" evidence="1">
    <location>
        <begin position="16"/>
        <end position="119"/>
    </location>
</feature>
<dbReference type="Pfam" id="PF22725">
    <property type="entry name" value="GFO_IDH_MocA_C3"/>
    <property type="match status" value="1"/>
</dbReference>
<dbReference type="InterPro" id="IPR036291">
    <property type="entry name" value="NAD(P)-bd_dom_sf"/>
</dbReference>
<dbReference type="SUPFAM" id="SSF55347">
    <property type="entry name" value="Glyceraldehyde-3-phosphate dehydrogenase-like, C-terminal domain"/>
    <property type="match status" value="1"/>
</dbReference>
<sequence>MIHTALLSRWHVHADEYAEQAQSNPDLSIKMVWDENSERGRDWAVSLGVPFEADLHSVLTNKDIDAVIVAAPTNMHKEIMVEAARNKKHIFTEKVLAATVREAREILEAVEENNVQLTISLPRLTAGYYLYAQQVMDQGLLGQLTTIRCRVAHNGAVKTEENPSGWLPQHFFSKEQCGGGAFIDLGAHPIYLTNRLAGNVKAVSARFQTFGNEVDVNAAVLVEYESGALGILETGFVSSGSPFQLEQYGTEGTLMIEDTQIKIKTRHSKEWQVPADIPESISMPIDQWARAIAAGEQPVISAEDALNLTLVNELAALSNQEGRPIEAAELMNTSK</sequence>
<dbReference type="Gene3D" id="3.30.360.10">
    <property type="entry name" value="Dihydrodipicolinate Reductase, domain 2"/>
    <property type="match status" value="1"/>
</dbReference>
<evidence type="ECO:0000259" key="2">
    <source>
        <dbReference type="Pfam" id="PF22725"/>
    </source>
</evidence>
<dbReference type="SUPFAM" id="SSF51735">
    <property type="entry name" value="NAD(P)-binding Rossmann-fold domains"/>
    <property type="match status" value="1"/>
</dbReference>
<comment type="caution">
    <text evidence="3">The sequence shown here is derived from an EMBL/GenBank/DDBJ whole genome shotgun (WGS) entry which is preliminary data.</text>
</comment>
<name>A0ABS2QG87_9BACI</name>
<keyword evidence="4" id="KW-1185">Reference proteome</keyword>
<evidence type="ECO:0000259" key="1">
    <source>
        <dbReference type="Pfam" id="PF01408"/>
    </source>
</evidence>
<evidence type="ECO:0000313" key="4">
    <source>
        <dbReference type="Proteomes" id="UP000823486"/>
    </source>
</evidence>
<dbReference type="InterPro" id="IPR051450">
    <property type="entry name" value="Gfo/Idh/MocA_Oxidoreductases"/>
</dbReference>
<organism evidence="3 4">
    <name type="scientific">Peribacillus deserti</name>
    <dbReference type="NCBI Taxonomy" id="673318"/>
    <lineage>
        <taxon>Bacteria</taxon>
        <taxon>Bacillati</taxon>
        <taxon>Bacillota</taxon>
        <taxon>Bacilli</taxon>
        <taxon>Bacillales</taxon>
        <taxon>Bacillaceae</taxon>
        <taxon>Peribacillus</taxon>
    </lineage>
</organism>